<evidence type="ECO:0000256" key="3">
    <source>
        <dbReference type="ARBA" id="ARBA00023239"/>
    </source>
</evidence>
<comment type="caution">
    <text evidence="7">The sequence shown here is derived from an EMBL/GenBank/DDBJ whole genome shotgun (WGS) entry which is preliminary data.</text>
</comment>
<sequence>MTPDPLALEITDRGEHALARLAAMRAQDPPTTGGRVLSYVYDSGLAELDELATRAARLAHGVNGLDPTVYSSVARIHGGIVDRVRDILRGRSAGAGGEGRDGLGGDIYGNVTSGGTESCMLACLAAREVSGRQPGDGGTIVAPVTVHAAFLKAAHLLGLRLVGVEVDPGTGRVTATELLAAVDGDTVLVVCSAPAYPNGVIDPVAEVAAGLEADHDPRIGLHVDACLGGLVLPFWPGPDLAGPDATEPNPMPLWDLRVARVTSISADVHKYGFAPKGTSVLLSRGRERHRAAWFATVDWPGYPVVNPTLAGSKPLEPAAAAWTVLEALGDDGQRELVARTARATDRLVDGLSGIEGLRVLDRDPGPLLAVVADESAGDGRRVHPHLWSDACARRGIAVQAQPAYRQERGTLSSSSHLTITPVTERLVEEILRVAREAAAEVRGQPDPVPPTEFADVLDALATGALSPADLLVLPEDEVHALVGGVLAADEAGAEGGGGGDAGMAPLLAAIERLPAGVGARLVRAYLAAVMEG</sequence>
<evidence type="ECO:0000256" key="1">
    <source>
        <dbReference type="ARBA" id="ARBA00001933"/>
    </source>
</evidence>
<dbReference type="PANTHER" id="PTHR42735">
    <property type="match status" value="1"/>
</dbReference>
<dbReference type="GO" id="GO:0004058">
    <property type="term" value="F:aromatic-L-amino-acid decarboxylase activity"/>
    <property type="evidence" value="ECO:0007669"/>
    <property type="project" value="UniProtKB-ARBA"/>
</dbReference>
<gene>
    <name evidence="7" type="ORF">R3P82_00815</name>
</gene>
<dbReference type="Proteomes" id="UP001185873">
    <property type="component" value="Unassembled WGS sequence"/>
</dbReference>
<dbReference type="EMBL" id="JAWLKJ010000001">
    <property type="protein sequence ID" value="MDV6297648.1"/>
    <property type="molecule type" value="Genomic_DNA"/>
</dbReference>
<evidence type="ECO:0000256" key="6">
    <source>
        <dbReference type="RuleBase" id="RU000382"/>
    </source>
</evidence>
<dbReference type="InterPro" id="IPR050477">
    <property type="entry name" value="GrpII_AminoAcid_Decarb"/>
</dbReference>
<dbReference type="GO" id="GO:0030170">
    <property type="term" value="F:pyridoxal phosphate binding"/>
    <property type="evidence" value="ECO:0007669"/>
    <property type="project" value="InterPro"/>
</dbReference>
<evidence type="ECO:0000256" key="5">
    <source>
        <dbReference type="PIRSR" id="PIRSR602129-50"/>
    </source>
</evidence>
<dbReference type="InterPro" id="IPR015422">
    <property type="entry name" value="PyrdxlP-dep_Trfase_small"/>
</dbReference>
<comment type="similarity">
    <text evidence="4">Belongs to the group II decarboxylase family. Sphingosine-1-phosphate lyase subfamily.</text>
</comment>
<protein>
    <submittedName>
        <fullName evidence="7">Pyridoxal-dependent decarboxylase</fullName>
    </submittedName>
</protein>
<dbReference type="Gene3D" id="3.90.1150.10">
    <property type="entry name" value="Aspartate Aminotransferase, domain 1"/>
    <property type="match status" value="1"/>
</dbReference>
<keyword evidence="2 5" id="KW-0663">Pyridoxal phosphate</keyword>
<reference evidence="7" key="1">
    <citation type="submission" date="2023-10" db="EMBL/GenBank/DDBJ databases">
        <title>Development of a sustainable strategy for remediation of hydrocarbon-contaminated territories based on the waste exchange concept.</title>
        <authorList>
            <person name="Krivoruchko A."/>
        </authorList>
    </citation>
    <scope>NUCLEOTIDE SEQUENCE</scope>
    <source>
        <strain evidence="7">IEGM 1175</strain>
    </source>
</reference>
<accession>A0AAE4QV20</accession>
<dbReference type="AlphaFoldDB" id="A0AAE4QV20"/>
<dbReference type="PANTHER" id="PTHR42735:SF6">
    <property type="entry name" value="SPHINGOSINE-1-PHOSPHATE LYASE 1"/>
    <property type="match status" value="1"/>
</dbReference>
<keyword evidence="3 6" id="KW-0456">Lyase</keyword>
<dbReference type="InterPro" id="IPR015421">
    <property type="entry name" value="PyrdxlP-dep_Trfase_major"/>
</dbReference>
<dbReference type="GO" id="GO:0019752">
    <property type="term" value="P:carboxylic acid metabolic process"/>
    <property type="evidence" value="ECO:0007669"/>
    <property type="project" value="InterPro"/>
</dbReference>
<name>A0AAE4QV20_9ACTN</name>
<evidence type="ECO:0000256" key="4">
    <source>
        <dbReference type="ARBA" id="ARBA00038302"/>
    </source>
</evidence>
<dbReference type="Pfam" id="PF00282">
    <property type="entry name" value="Pyridoxal_deC"/>
    <property type="match status" value="1"/>
</dbReference>
<proteinExistence type="inferred from homology"/>
<dbReference type="RefSeq" id="WP_317468281.1">
    <property type="nucleotide sequence ID" value="NZ_JAWLKJ010000001.1"/>
</dbReference>
<evidence type="ECO:0000313" key="7">
    <source>
        <dbReference type="EMBL" id="MDV6297648.1"/>
    </source>
</evidence>
<dbReference type="InterPro" id="IPR015424">
    <property type="entry name" value="PyrdxlP-dep_Trfase"/>
</dbReference>
<feature type="modified residue" description="N6-(pyridoxal phosphate)lysine" evidence="5">
    <location>
        <position position="270"/>
    </location>
</feature>
<comment type="cofactor">
    <cofactor evidence="1 5 6">
        <name>pyridoxal 5'-phosphate</name>
        <dbReference type="ChEBI" id="CHEBI:597326"/>
    </cofactor>
</comment>
<dbReference type="InterPro" id="IPR002129">
    <property type="entry name" value="PyrdxlP-dep_de-COase"/>
</dbReference>
<dbReference type="Gene3D" id="3.40.640.10">
    <property type="entry name" value="Type I PLP-dependent aspartate aminotransferase-like (Major domain)"/>
    <property type="match status" value="1"/>
</dbReference>
<dbReference type="SUPFAM" id="SSF53383">
    <property type="entry name" value="PLP-dependent transferases"/>
    <property type="match status" value="1"/>
</dbReference>
<evidence type="ECO:0000256" key="2">
    <source>
        <dbReference type="ARBA" id="ARBA00022898"/>
    </source>
</evidence>
<organism evidence="7 8">
    <name type="scientific">Dietzia maris</name>
    <dbReference type="NCBI Taxonomy" id="37915"/>
    <lineage>
        <taxon>Bacteria</taxon>
        <taxon>Bacillati</taxon>
        <taxon>Actinomycetota</taxon>
        <taxon>Actinomycetes</taxon>
        <taxon>Mycobacteriales</taxon>
        <taxon>Dietziaceae</taxon>
        <taxon>Dietzia</taxon>
    </lineage>
</organism>
<evidence type="ECO:0000313" key="8">
    <source>
        <dbReference type="Proteomes" id="UP001185873"/>
    </source>
</evidence>